<sequence>MAEEHPDLVVPDAAPDHSAVEAAEAEQVHDSEIQDVVETEQPQAAEEPVADVTIASAHEEEEGQQQQQEPEPMGYDPSMAMDDDEPMAYDPSMPMSDDTPAAGGYDPSRPADEDEVDIELPQASEEPQDIPQEETAAASDEPPSVEEPIVPPATETIAEQSQESTPAPDLNGRAIPQQMEQPEQPIAGPSYIPPPINPDAELKVGLPEGLTEESPSVVAKADLVRQYRQQPSDSALPLALFNWAIQKTEIVDARAWYEVLAVENPTASQPMLSLINLELALSNFTQVEGLFARALGSSSALMAAADVNLWKAYLHYIRRQNPSDGPDGEKAHTTVTQAYEYALKECGIDRESGEIWHEYIQYLGETKSKNPWETQQQSDNLRKVYQRAVAIPLNNVEALWKSYDAFESAQNKQTAKKFLAERSPAYMTARTGLREMRSLTDILPHPPLPPMPDFSEDDRRVSNGWRNYIKWEESNPLGMDDPNLVVMRVSYALKQCMAQMRHFPELWHYAASYHLAGGRAEEGAAFLRCGVAACPKSFLLTFALAEIEEEQKNFADCHSIYTSLIDSLNTETEDMRVQVASEVEVARGPEIPVQADNDMNGEESDYARLVREREERGKLVQERRGKDIENSKTAAGIVWVYYMRFARRAEGLKAARLVFGKARKSPNVTWHIFEASALMEYHSNKDSSVAVRIFELGLKIFSDDVDFVTSYLQFLLSINDDSNARALFERSAIKIPADKARPLWETWARFEYIYGDLTAVHKLEARFAETFPNDSALKRFAARYTYHGIDEIAIRDLGFGRGRTAPRQQAVAAPAGAAGAAVPAMPPFPPSAARTSSPHKRDRSPPRSPARGDMKRARPASPRPFARELPAHQAGRFQAPIRERSPIPPPRAVVPPRAIVPPAAPAAAVPNYQQYDRSGLPKPLTWFMGTLPPARSFDGPLFRPDDIVGLFANIGPTGTGLAQAAQGGAVGRAPIAGRPPVAGGFRGGPMGGRRF</sequence>
<proteinExistence type="predicted"/>
<evidence type="ECO:0000313" key="6">
    <source>
        <dbReference type="EMBL" id="RSH77993.1"/>
    </source>
</evidence>
<dbReference type="RefSeq" id="XP_028473140.1">
    <property type="nucleotide sequence ID" value="XM_028618184.1"/>
</dbReference>
<keyword evidence="2 3" id="KW-0539">Nucleus</keyword>
<dbReference type="PANTHER" id="PTHR19980:SF0">
    <property type="entry name" value="CLEAVAGE STIMULATION FACTOR SUBUNIT 3"/>
    <property type="match status" value="1"/>
</dbReference>
<feature type="region of interest" description="Disordered" evidence="4">
    <location>
        <begin position="1"/>
        <end position="173"/>
    </location>
</feature>
<evidence type="ECO:0000256" key="4">
    <source>
        <dbReference type="SAM" id="MobiDB-lite"/>
    </source>
</evidence>
<dbReference type="GO" id="GO:0005737">
    <property type="term" value="C:cytoplasm"/>
    <property type="evidence" value="ECO:0007669"/>
    <property type="project" value="UniProtKB-SubCell"/>
</dbReference>
<dbReference type="GO" id="GO:0180010">
    <property type="term" value="P:co-transcriptional mRNA 3'-end processing, cleavage and polyadenylation pathway"/>
    <property type="evidence" value="ECO:0007669"/>
    <property type="project" value="UniProtKB-UniRule"/>
</dbReference>
<comment type="subcellular location">
    <subcellularLocation>
        <location evidence="3">Nucleus</location>
    </subcellularLocation>
    <subcellularLocation>
        <location evidence="3">Cytoplasm</location>
    </subcellularLocation>
    <text evidence="3">Nucleus and/or cytoplasm.</text>
</comment>
<dbReference type="AlphaFoldDB" id="A0A427XGV7"/>
<gene>
    <name evidence="6" type="primary">RNA14</name>
    <name evidence="6" type="ORF">EHS24_002444</name>
</gene>
<dbReference type="EMBL" id="RSCE01000013">
    <property type="protein sequence ID" value="RSH77993.1"/>
    <property type="molecule type" value="Genomic_DNA"/>
</dbReference>
<reference evidence="6 7" key="1">
    <citation type="submission" date="2018-11" db="EMBL/GenBank/DDBJ databases">
        <title>Genome sequence of Apiotrichum porosum DSM 27194.</title>
        <authorList>
            <person name="Aliyu H."/>
            <person name="Gorte O."/>
            <person name="Ochsenreither K."/>
        </authorList>
    </citation>
    <scope>NUCLEOTIDE SEQUENCE [LARGE SCALE GENOMIC DNA]</scope>
    <source>
        <strain evidence="6 7">DSM 27194</strain>
    </source>
</reference>
<dbReference type="InterPro" id="IPR008847">
    <property type="entry name" value="Suf"/>
</dbReference>
<accession>A0A427XGV7</accession>
<protein>
    <recommendedName>
        <fullName evidence="3">mRNA 3'-end-processing protein RNA14</fullName>
    </recommendedName>
</protein>
<dbReference type="OrthoDB" id="26282at2759"/>
<dbReference type="Pfam" id="PF05843">
    <property type="entry name" value="Suf"/>
    <property type="match status" value="1"/>
</dbReference>
<feature type="compositionally biased region" description="Low complexity" evidence="4">
    <location>
        <begin position="808"/>
        <end position="823"/>
    </location>
</feature>
<dbReference type="GO" id="GO:0003729">
    <property type="term" value="F:mRNA binding"/>
    <property type="evidence" value="ECO:0007669"/>
    <property type="project" value="TreeGrafter"/>
</dbReference>
<keyword evidence="3" id="KW-0507">mRNA processing</keyword>
<dbReference type="SMART" id="SM00386">
    <property type="entry name" value="HAT"/>
    <property type="match status" value="5"/>
</dbReference>
<dbReference type="InterPro" id="IPR045243">
    <property type="entry name" value="Rna14-like"/>
</dbReference>
<dbReference type="STRING" id="105984.A0A427XGV7"/>
<evidence type="ECO:0000256" key="1">
    <source>
        <dbReference type="ARBA" id="ARBA00022737"/>
    </source>
</evidence>
<name>A0A427XGV7_9TREE</name>
<keyword evidence="1" id="KW-0677">Repeat</keyword>
<dbReference type="GO" id="GO:0005634">
    <property type="term" value="C:nucleus"/>
    <property type="evidence" value="ECO:0007669"/>
    <property type="project" value="UniProtKB-SubCell"/>
</dbReference>
<dbReference type="InterPro" id="IPR011990">
    <property type="entry name" value="TPR-like_helical_dom_sf"/>
</dbReference>
<comment type="function">
    <text evidence="3">Component of the cleavage factor IA (CFIA) complex, which is involved in the endonucleolytic cleavage during polyadenylation-dependent pre-mRNA 3'-end formation.</text>
</comment>
<keyword evidence="7" id="KW-1185">Reference proteome</keyword>
<evidence type="ECO:0000259" key="5">
    <source>
        <dbReference type="Pfam" id="PF05843"/>
    </source>
</evidence>
<dbReference type="SUPFAM" id="SSF48452">
    <property type="entry name" value="TPR-like"/>
    <property type="match status" value="2"/>
</dbReference>
<comment type="caution">
    <text evidence="6">The sequence shown here is derived from an EMBL/GenBank/DDBJ whole genome shotgun (WGS) entry which is preliminary data.</text>
</comment>
<dbReference type="Gene3D" id="1.25.40.1040">
    <property type="match status" value="1"/>
</dbReference>
<feature type="domain" description="Suppressor of forked" evidence="5">
    <location>
        <begin position="223"/>
        <end position="796"/>
    </location>
</feature>
<keyword evidence="3" id="KW-0963">Cytoplasm</keyword>
<dbReference type="InterPro" id="IPR003107">
    <property type="entry name" value="HAT"/>
</dbReference>
<evidence type="ECO:0000313" key="7">
    <source>
        <dbReference type="Proteomes" id="UP000279236"/>
    </source>
</evidence>
<dbReference type="Proteomes" id="UP000279236">
    <property type="component" value="Unassembled WGS sequence"/>
</dbReference>
<evidence type="ECO:0000256" key="3">
    <source>
        <dbReference type="RuleBase" id="RU369035"/>
    </source>
</evidence>
<evidence type="ECO:0000256" key="2">
    <source>
        <dbReference type="ARBA" id="ARBA00023242"/>
    </source>
</evidence>
<feature type="region of interest" description="Disordered" evidence="4">
    <location>
        <begin position="808"/>
        <end position="872"/>
    </location>
</feature>
<organism evidence="6 7">
    <name type="scientific">Apiotrichum porosum</name>
    <dbReference type="NCBI Taxonomy" id="105984"/>
    <lineage>
        <taxon>Eukaryota</taxon>
        <taxon>Fungi</taxon>
        <taxon>Dikarya</taxon>
        <taxon>Basidiomycota</taxon>
        <taxon>Agaricomycotina</taxon>
        <taxon>Tremellomycetes</taxon>
        <taxon>Trichosporonales</taxon>
        <taxon>Trichosporonaceae</taxon>
        <taxon>Apiotrichum</taxon>
    </lineage>
</organism>
<dbReference type="PANTHER" id="PTHR19980">
    <property type="entry name" value="RNA CLEAVAGE STIMULATION FACTOR"/>
    <property type="match status" value="1"/>
</dbReference>
<dbReference type="GeneID" id="39586987"/>